<feature type="chain" id="PRO_5042894299" evidence="2">
    <location>
        <begin position="24"/>
        <end position="138"/>
    </location>
</feature>
<feature type="compositionally biased region" description="Low complexity" evidence="1">
    <location>
        <begin position="46"/>
        <end position="75"/>
    </location>
</feature>
<name>A0AAN7QGX8_TRANT</name>
<keyword evidence="4" id="KW-1185">Reference proteome</keyword>
<evidence type="ECO:0000256" key="1">
    <source>
        <dbReference type="SAM" id="MobiDB-lite"/>
    </source>
</evidence>
<dbReference type="EMBL" id="JAXQNO010000022">
    <property type="protein sequence ID" value="KAK4767612.1"/>
    <property type="molecule type" value="Genomic_DNA"/>
</dbReference>
<accession>A0AAN7QGX8</accession>
<proteinExistence type="predicted"/>
<comment type="caution">
    <text evidence="3">The sequence shown here is derived from an EMBL/GenBank/DDBJ whole genome shotgun (WGS) entry which is preliminary data.</text>
</comment>
<dbReference type="Proteomes" id="UP001346149">
    <property type="component" value="Unassembled WGS sequence"/>
</dbReference>
<gene>
    <name evidence="3" type="ORF">SAY86_015362</name>
</gene>
<dbReference type="AlphaFoldDB" id="A0AAN7QGX8"/>
<evidence type="ECO:0000313" key="3">
    <source>
        <dbReference type="EMBL" id="KAK4767612.1"/>
    </source>
</evidence>
<evidence type="ECO:0000313" key="4">
    <source>
        <dbReference type="Proteomes" id="UP001346149"/>
    </source>
</evidence>
<organism evidence="3 4">
    <name type="scientific">Trapa natans</name>
    <name type="common">Water chestnut</name>
    <dbReference type="NCBI Taxonomy" id="22666"/>
    <lineage>
        <taxon>Eukaryota</taxon>
        <taxon>Viridiplantae</taxon>
        <taxon>Streptophyta</taxon>
        <taxon>Embryophyta</taxon>
        <taxon>Tracheophyta</taxon>
        <taxon>Spermatophyta</taxon>
        <taxon>Magnoliopsida</taxon>
        <taxon>eudicotyledons</taxon>
        <taxon>Gunneridae</taxon>
        <taxon>Pentapetalae</taxon>
        <taxon>rosids</taxon>
        <taxon>malvids</taxon>
        <taxon>Myrtales</taxon>
        <taxon>Lythraceae</taxon>
        <taxon>Trapa</taxon>
    </lineage>
</organism>
<evidence type="ECO:0000256" key="2">
    <source>
        <dbReference type="SAM" id="SignalP"/>
    </source>
</evidence>
<sequence>MRAFILLLLAFVLASEGLHGAEGRSSWLGLKERQLSETGTGRKANAEAATTDTSKDASTALTTTSATSSPAASDTNYSTEKAGSSSFSPSETSTATGTGTGAPATDGAYQDDTFWGEPSDPTTHHSYIDYNHPGNRHV</sequence>
<feature type="signal peptide" evidence="2">
    <location>
        <begin position="1"/>
        <end position="23"/>
    </location>
</feature>
<feature type="region of interest" description="Disordered" evidence="1">
    <location>
        <begin position="36"/>
        <end position="138"/>
    </location>
</feature>
<keyword evidence="2" id="KW-0732">Signal</keyword>
<protein>
    <submittedName>
        <fullName evidence="3">Uncharacterized protein</fullName>
    </submittedName>
</protein>
<reference evidence="3 4" key="1">
    <citation type="journal article" date="2023" name="Hortic Res">
        <title>Pangenome of water caltrop reveals structural variations and asymmetric subgenome divergence after allopolyploidization.</title>
        <authorList>
            <person name="Zhang X."/>
            <person name="Chen Y."/>
            <person name="Wang L."/>
            <person name="Yuan Y."/>
            <person name="Fang M."/>
            <person name="Shi L."/>
            <person name="Lu R."/>
            <person name="Comes H.P."/>
            <person name="Ma Y."/>
            <person name="Chen Y."/>
            <person name="Huang G."/>
            <person name="Zhou Y."/>
            <person name="Zheng Z."/>
            <person name="Qiu Y."/>
        </authorList>
    </citation>
    <scope>NUCLEOTIDE SEQUENCE [LARGE SCALE GENOMIC DNA]</scope>
    <source>
        <strain evidence="3">F231</strain>
    </source>
</reference>
<feature type="compositionally biased region" description="Low complexity" evidence="1">
    <location>
        <begin position="84"/>
        <end position="108"/>
    </location>
</feature>